<dbReference type="InterPro" id="IPR054722">
    <property type="entry name" value="PolX-like_BBD"/>
</dbReference>
<dbReference type="SUPFAM" id="SSF56672">
    <property type="entry name" value="DNA/RNA polymerases"/>
    <property type="match status" value="1"/>
</dbReference>
<dbReference type="GO" id="GO:0006508">
    <property type="term" value="P:proteolysis"/>
    <property type="evidence" value="ECO:0007669"/>
    <property type="project" value="UniProtKB-KW"/>
</dbReference>
<dbReference type="InterPro" id="IPR036397">
    <property type="entry name" value="RNaseH_sf"/>
</dbReference>
<dbReference type="PANTHER" id="PTHR42648">
    <property type="entry name" value="TRANSPOSASE, PUTATIVE-RELATED"/>
    <property type="match status" value="1"/>
</dbReference>
<proteinExistence type="predicted"/>
<dbReference type="InterPro" id="IPR001878">
    <property type="entry name" value="Znf_CCHC"/>
</dbReference>
<dbReference type="GO" id="GO:0008270">
    <property type="term" value="F:zinc ion binding"/>
    <property type="evidence" value="ECO:0007669"/>
    <property type="project" value="UniProtKB-KW"/>
</dbReference>
<feature type="domain" description="Integrase catalytic" evidence="8">
    <location>
        <begin position="350"/>
        <end position="538"/>
    </location>
</feature>
<dbReference type="PROSITE" id="PS50158">
    <property type="entry name" value="ZF_CCHC"/>
    <property type="match status" value="1"/>
</dbReference>
<dbReference type="InterPro" id="IPR043502">
    <property type="entry name" value="DNA/RNA_pol_sf"/>
</dbReference>
<evidence type="ECO:0000259" key="8">
    <source>
        <dbReference type="PROSITE" id="PS50994"/>
    </source>
</evidence>
<dbReference type="Pfam" id="PF14223">
    <property type="entry name" value="Retrotran_gag_2"/>
    <property type="match status" value="1"/>
</dbReference>
<reference evidence="9" key="2">
    <citation type="submission" date="2005-04" db="EMBL/GenBank/DDBJ databases">
        <authorList>
            <person name="Buell C.R."/>
            <person name="Wing R.A."/>
            <person name="McCombie W.A."/>
            <person name="Ouyang S."/>
        </authorList>
    </citation>
    <scope>NUCLEOTIDE SEQUENCE</scope>
</reference>
<reference evidence="9" key="3">
    <citation type="submission" date="2006-01" db="EMBL/GenBank/DDBJ databases">
        <authorList>
            <person name="Buell R."/>
        </authorList>
    </citation>
    <scope>NUCLEOTIDE SEQUENCE</scope>
</reference>
<dbReference type="GO" id="GO:0003676">
    <property type="term" value="F:nucleic acid binding"/>
    <property type="evidence" value="ECO:0007669"/>
    <property type="project" value="InterPro"/>
</dbReference>
<protein>
    <submittedName>
        <fullName evidence="9">Retrotransposon protein, putative, Ty1-copia subclass</fullName>
    </submittedName>
</protein>
<dbReference type="InterPro" id="IPR012337">
    <property type="entry name" value="RNaseH-like_sf"/>
</dbReference>
<evidence type="ECO:0000256" key="2">
    <source>
        <dbReference type="ARBA" id="ARBA00022723"/>
    </source>
</evidence>
<keyword evidence="4" id="KW-0378">Hydrolase</keyword>
<dbReference type="Gene3D" id="4.10.60.10">
    <property type="entry name" value="Zinc finger, CCHC-type"/>
    <property type="match status" value="1"/>
</dbReference>
<feature type="region of interest" description="Disordered" evidence="6">
    <location>
        <begin position="183"/>
        <end position="222"/>
    </location>
</feature>
<dbReference type="InterPro" id="IPR039537">
    <property type="entry name" value="Retrotran_Ty1/copia-like"/>
</dbReference>
<evidence type="ECO:0000259" key="7">
    <source>
        <dbReference type="PROSITE" id="PS50158"/>
    </source>
</evidence>
<keyword evidence="1" id="KW-0645">Protease</keyword>
<keyword evidence="5" id="KW-0863">Zinc-finger</keyword>
<sequence>MAASTSKGKGSWREKIEIALALSNIDLALTEPCPTAPVAPKYDTDHAKWESSNRKCLMVIKSSIVEAVRGAIPVCTTATEYLQRVENQFTISSKAYASSLIKSLVTMKYHGGDVREYILKMSGITSKLKKIDLVLPDDFLVHLIFASLPSEFESFAVNYNSLPENWNIEKLIAMCVQEEDRPKTRGDSANYVKNKKRNNHSQNVASPKARGKAPQVDPNPRQEVERDACRWCKQKGHFQKDCPEFLKHLLKKGATIHVANSLQGFHTRRMLARGERCIRVANGVEAEVEAIGEYPLKLNNGFTLYLHNVLYVPSLSRNLVSVSCLADDGYNCYFEPDLCSIIFKNKCVGLAIREGQLYMVSEHENANVVCNEENVACNSVSFLSTNVRNDYSRYGYIYPIKEQSKALDKFKIFKAEVENQHDLKIKVVRSDRGGKYYGRHTPYGQIPRPFARFLQENGILVQYSTPGEPQQNGVAERRNRALMDMVRSMLSHSTLPISLWMEALQTAAHILNRVPTEAKLFNPNIGKLDPKTVSCHFIGYPEKSKGFHFYCPDRHTKFVETRHAVFLEDDIVSGSMVPREISLEEKREPEIQDPPEQVVTQEEEQHQPQIDEVPQLRRSERERRTTITSDYQVYASKEVQTEGDPTSFEEVMRSAHSSKWLEAMKDEMRSMSTNKVWDLEEIPKGAKTMAFLNGDLYDNVYMAQPKGFVVEGKEQMGCHLKKSIYGLKQASRQWYLKFDEVIRRFGFNENEEKFRNGRFIFLILYVDDILLATSSDVDLLLETKKVLSSNFDMKDLGEAPFVLGIEIHRDRKKGF</sequence>
<evidence type="ECO:0000256" key="1">
    <source>
        <dbReference type="ARBA" id="ARBA00022670"/>
    </source>
</evidence>
<keyword evidence="2" id="KW-0479">Metal-binding</keyword>
<evidence type="ECO:0000256" key="6">
    <source>
        <dbReference type="SAM" id="MobiDB-lite"/>
    </source>
</evidence>
<dbReference type="Pfam" id="PF25597">
    <property type="entry name" value="SH3_retrovirus"/>
    <property type="match status" value="1"/>
</dbReference>
<dbReference type="PROSITE" id="PS50994">
    <property type="entry name" value="INTEGRASE"/>
    <property type="match status" value="1"/>
</dbReference>
<name>Q2R1G3_ORYSJ</name>
<dbReference type="Gene3D" id="3.30.420.10">
    <property type="entry name" value="Ribonuclease H-like superfamily/Ribonuclease H"/>
    <property type="match status" value="1"/>
</dbReference>
<evidence type="ECO:0000313" key="9">
    <source>
        <dbReference type="EMBL" id="ABA94675.1"/>
    </source>
</evidence>
<keyword evidence="5" id="KW-0862">Zinc</keyword>
<dbReference type="InterPro" id="IPR013103">
    <property type="entry name" value="RVT_2"/>
</dbReference>
<dbReference type="InterPro" id="IPR036875">
    <property type="entry name" value="Znf_CCHC_sf"/>
</dbReference>
<dbReference type="SUPFAM" id="SSF57756">
    <property type="entry name" value="Retrovirus zinc finger-like domains"/>
    <property type="match status" value="1"/>
</dbReference>
<dbReference type="InterPro" id="IPR057670">
    <property type="entry name" value="SH3_retrovirus"/>
</dbReference>
<dbReference type="Pfam" id="PF07727">
    <property type="entry name" value="RVT_2"/>
    <property type="match status" value="1"/>
</dbReference>
<evidence type="ECO:0000256" key="5">
    <source>
        <dbReference type="PROSITE-ProRule" id="PRU00047"/>
    </source>
</evidence>
<feature type="region of interest" description="Disordered" evidence="6">
    <location>
        <begin position="585"/>
        <end position="610"/>
    </location>
</feature>
<dbReference type="InterPro" id="IPR001584">
    <property type="entry name" value="Integrase_cat-core"/>
</dbReference>
<organism evidence="9">
    <name type="scientific">Oryza sativa subsp. japonica</name>
    <name type="common">Rice</name>
    <dbReference type="NCBI Taxonomy" id="39947"/>
    <lineage>
        <taxon>Eukaryota</taxon>
        <taxon>Viridiplantae</taxon>
        <taxon>Streptophyta</taxon>
        <taxon>Embryophyta</taxon>
        <taxon>Tracheophyta</taxon>
        <taxon>Spermatophyta</taxon>
        <taxon>Magnoliopsida</taxon>
        <taxon>Liliopsida</taxon>
        <taxon>Poales</taxon>
        <taxon>Poaceae</taxon>
        <taxon>BOP clade</taxon>
        <taxon>Oryzoideae</taxon>
        <taxon>Oryzeae</taxon>
        <taxon>Oryzinae</taxon>
        <taxon>Oryza</taxon>
        <taxon>Oryza sativa</taxon>
    </lineage>
</organism>
<feature type="domain" description="CCHC-type" evidence="7">
    <location>
        <begin position="229"/>
        <end position="244"/>
    </location>
</feature>
<keyword evidence="3" id="KW-0064">Aspartyl protease</keyword>
<dbReference type="GO" id="GO:0004190">
    <property type="term" value="F:aspartic-type endopeptidase activity"/>
    <property type="evidence" value="ECO:0007669"/>
    <property type="project" value="UniProtKB-KW"/>
</dbReference>
<evidence type="ECO:0000256" key="4">
    <source>
        <dbReference type="ARBA" id="ARBA00022801"/>
    </source>
</evidence>
<accession>Q2R1G3</accession>
<dbReference type="Pfam" id="PF22936">
    <property type="entry name" value="Pol_BBD"/>
    <property type="match status" value="1"/>
</dbReference>
<evidence type="ECO:0000256" key="3">
    <source>
        <dbReference type="ARBA" id="ARBA00022750"/>
    </source>
</evidence>
<gene>
    <name evidence="9" type="ordered locus">LOC_Os11g39270</name>
</gene>
<dbReference type="SUPFAM" id="SSF53098">
    <property type="entry name" value="Ribonuclease H-like"/>
    <property type="match status" value="1"/>
</dbReference>
<dbReference type="GO" id="GO:0015074">
    <property type="term" value="P:DNA integration"/>
    <property type="evidence" value="ECO:0007669"/>
    <property type="project" value="InterPro"/>
</dbReference>
<dbReference type="PANTHER" id="PTHR42648:SF28">
    <property type="entry name" value="TRANSPOSON-ENCODED PROTEIN WITH RIBONUCLEASE H-LIKE AND RETROVIRUS ZINC FINGER-LIKE DOMAINS"/>
    <property type="match status" value="1"/>
</dbReference>
<reference evidence="9" key="1">
    <citation type="journal article" date="2005" name="BMC Biol.">
        <title>The sequence of rice chromosomes 11 and 12, rich in disease resistance genes and recent gene duplications.</title>
        <authorList>
            <consortium name="The rice chromosomes 11 and 12 sequencing consortia"/>
        </authorList>
    </citation>
    <scope>NUCLEOTIDE SEQUENCE [LARGE SCALE GENOMIC DNA]</scope>
</reference>
<dbReference type="EMBL" id="DP000010">
    <property type="protein sequence ID" value="ABA94675.1"/>
    <property type="molecule type" value="Genomic_DNA"/>
</dbReference>
<dbReference type="AlphaFoldDB" id="Q2R1G3"/>